<dbReference type="InterPro" id="IPR034733">
    <property type="entry name" value="AcCoA_carboxyl_beta"/>
</dbReference>
<gene>
    <name evidence="2" type="ORF">QR680_001177</name>
</gene>
<dbReference type="GO" id="GO:0006633">
    <property type="term" value="P:fatty acid biosynthetic process"/>
    <property type="evidence" value="ECO:0007669"/>
    <property type="project" value="TreeGrafter"/>
</dbReference>
<protein>
    <recommendedName>
        <fullName evidence="1">CoA carboxyltransferase N-terminal domain-containing protein</fullName>
    </recommendedName>
</protein>
<dbReference type="GO" id="GO:0005739">
    <property type="term" value="C:mitochondrion"/>
    <property type="evidence" value="ECO:0007669"/>
    <property type="project" value="TreeGrafter"/>
</dbReference>
<keyword evidence="3" id="KW-1185">Reference proteome</keyword>
<dbReference type="InterPro" id="IPR011762">
    <property type="entry name" value="COA_CT_N"/>
</dbReference>
<dbReference type="Proteomes" id="UP001175271">
    <property type="component" value="Unassembled WGS sequence"/>
</dbReference>
<dbReference type="PROSITE" id="PS50980">
    <property type="entry name" value="COA_CT_NTER"/>
    <property type="match status" value="1"/>
</dbReference>
<proteinExistence type="predicted"/>
<dbReference type="PANTHER" id="PTHR45728:SF3">
    <property type="entry name" value="ACETYL-COA CARBOXYLASE"/>
    <property type="match status" value="1"/>
</dbReference>
<organism evidence="2 3">
    <name type="scientific">Steinernema hermaphroditum</name>
    <dbReference type="NCBI Taxonomy" id="289476"/>
    <lineage>
        <taxon>Eukaryota</taxon>
        <taxon>Metazoa</taxon>
        <taxon>Ecdysozoa</taxon>
        <taxon>Nematoda</taxon>
        <taxon>Chromadorea</taxon>
        <taxon>Rhabditida</taxon>
        <taxon>Tylenchina</taxon>
        <taxon>Panagrolaimomorpha</taxon>
        <taxon>Strongyloidoidea</taxon>
        <taxon>Steinernematidae</taxon>
        <taxon>Steinernema</taxon>
    </lineage>
</organism>
<dbReference type="InterPro" id="IPR029045">
    <property type="entry name" value="ClpP/crotonase-like_dom_sf"/>
</dbReference>
<dbReference type="Pfam" id="PF01039">
    <property type="entry name" value="Carboxyl_trans"/>
    <property type="match status" value="2"/>
</dbReference>
<dbReference type="InterPro" id="IPR049076">
    <property type="entry name" value="ACCA"/>
</dbReference>
<feature type="domain" description="CoA carboxyltransferase N-terminal" evidence="1">
    <location>
        <begin position="1"/>
        <end position="242"/>
    </location>
</feature>
<dbReference type="AlphaFoldDB" id="A0AA39GX70"/>
<dbReference type="GO" id="GO:0003989">
    <property type="term" value="F:acetyl-CoA carboxylase activity"/>
    <property type="evidence" value="ECO:0007669"/>
    <property type="project" value="InterPro"/>
</dbReference>
<dbReference type="PANTHER" id="PTHR45728">
    <property type="entry name" value="ACETYL-COA CARBOXYLASE, ISOFORM A"/>
    <property type="match status" value="1"/>
</dbReference>
<evidence type="ECO:0000259" key="1">
    <source>
        <dbReference type="PROSITE" id="PS50980"/>
    </source>
</evidence>
<sequence>MKPFTPNKPAGRTVIVITSDITFRTGSYSMDEHNLYAKVSVYSRKINCPRAFIAASSGARIGLATQVQKEIHIKWRDNGPEKGYEYLYVNRDSRVSDQIAFTEVDDHLKIDAVIGIEKDIGTENLIGSGLNAGETHLTNKKVPTFALVTGRAVGIAAYNAHLGKRICQVGNSPLILTGALALKSHLGKEVYTSNEQLEGRQIMHLYSVSHAVVNTDADGVTKIVRWLFYTLPDQANVISSCDVTGNRDAEYFPTKGWAKTIITGRARLFDHPLVLLLHFGFSSKIFAKVVMQAGLVLYPGSAYKTAEDINDFNREGFPLVILAKDSSEDSVVDTKM</sequence>
<reference evidence="2" key="1">
    <citation type="submission" date="2023-06" db="EMBL/GenBank/DDBJ databases">
        <title>Genomic analysis of the entomopathogenic nematode Steinernema hermaphroditum.</title>
        <authorList>
            <person name="Schwarz E.M."/>
            <person name="Heppert J.K."/>
            <person name="Baniya A."/>
            <person name="Schwartz H.T."/>
            <person name="Tan C.-H."/>
            <person name="Antoshechkin I."/>
            <person name="Sternberg P.W."/>
            <person name="Goodrich-Blair H."/>
            <person name="Dillman A.R."/>
        </authorList>
    </citation>
    <scope>NUCLEOTIDE SEQUENCE</scope>
    <source>
        <strain evidence="2">PS9179</strain>
        <tissue evidence="2">Whole animal</tissue>
    </source>
</reference>
<name>A0AA39GX70_9BILA</name>
<accession>A0AA39GX70</accession>
<evidence type="ECO:0000313" key="2">
    <source>
        <dbReference type="EMBL" id="KAK0395213.1"/>
    </source>
</evidence>
<evidence type="ECO:0000313" key="3">
    <source>
        <dbReference type="Proteomes" id="UP001175271"/>
    </source>
</evidence>
<comment type="caution">
    <text evidence="2">The sequence shown here is derived from an EMBL/GenBank/DDBJ whole genome shotgun (WGS) entry which is preliminary data.</text>
</comment>
<dbReference type="EMBL" id="JAUCMV010000005">
    <property type="protein sequence ID" value="KAK0395213.1"/>
    <property type="molecule type" value="Genomic_DNA"/>
</dbReference>
<dbReference type="Gene3D" id="3.90.226.10">
    <property type="entry name" value="2-enoyl-CoA Hydratase, Chain A, domain 1"/>
    <property type="match status" value="3"/>
</dbReference>
<dbReference type="SUPFAM" id="SSF52096">
    <property type="entry name" value="ClpP/crotonase"/>
    <property type="match status" value="2"/>
</dbReference>